<evidence type="ECO:0000256" key="1">
    <source>
        <dbReference type="SAM" id="Phobius"/>
    </source>
</evidence>
<evidence type="ECO:0008006" key="3">
    <source>
        <dbReference type="Google" id="ProtNLM"/>
    </source>
</evidence>
<dbReference type="STRING" id="1479485.DA73_0242525"/>
<name>A0A0C1R5R0_9CYAN</name>
<dbReference type="NCBIfam" id="TIGR04153">
    <property type="entry name" value="cyanosortA_assc"/>
    <property type="match status" value="1"/>
</dbReference>
<keyword evidence="1" id="KW-0812">Transmembrane</keyword>
<dbReference type="EMBL" id="JHEG02000059">
    <property type="protein sequence ID" value="KIE07700.1"/>
    <property type="molecule type" value="Genomic_DNA"/>
</dbReference>
<keyword evidence="1" id="KW-0472">Membrane</keyword>
<protein>
    <recommendedName>
        <fullName evidence="3">Cyanoexosortase A system-associated protein</fullName>
    </recommendedName>
</protein>
<proteinExistence type="predicted"/>
<dbReference type="AlphaFoldDB" id="A0A0C1R5R0"/>
<comment type="caution">
    <text evidence="2">The sequence shown here is derived from an EMBL/GenBank/DDBJ whole genome shotgun (WGS) entry which is preliminary data.</text>
</comment>
<organism evidence="2">
    <name type="scientific">Tolypothrix bouteillei VB521301</name>
    <dbReference type="NCBI Taxonomy" id="1479485"/>
    <lineage>
        <taxon>Bacteria</taxon>
        <taxon>Bacillati</taxon>
        <taxon>Cyanobacteriota</taxon>
        <taxon>Cyanophyceae</taxon>
        <taxon>Nostocales</taxon>
        <taxon>Tolypothrichaceae</taxon>
        <taxon>Tolypothrix</taxon>
    </lineage>
</organism>
<dbReference type="OrthoDB" id="582709at2"/>
<sequence length="221" mass="26015">MIIWKQLRTPLLALTFSSVLLVMVKVILLPIPEKKTLTSFVFPEKVPLPQWQLSKSRSFPNSKKSHLELKAQKYYQYIQNNLPLDIEMSYVTEGNVPVFLKNFTSISSSAVLRQQEGIGYYGLGVNQNRAYLSACINPYGNSTFTEEQFNQNRFHYEMRPQHILSWLIGQRQLQHKRCLWAHLSIPLNNSSPEAAYEVLENVWFSWYQWWRPRFTQVLLDK</sequence>
<keyword evidence="1" id="KW-1133">Transmembrane helix</keyword>
<feature type="transmembrane region" description="Helical" evidence="1">
    <location>
        <begin position="12"/>
        <end position="31"/>
    </location>
</feature>
<accession>A0A0C1R5R0</accession>
<gene>
    <name evidence="2" type="ORF">DA73_0242525</name>
</gene>
<dbReference type="InterPro" id="IPR026411">
    <property type="entry name" value="Cyanosort_A_assoc"/>
</dbReference>
<evidence type="ECO:0000313" key="2">
    <source>
        <dbReference type="EMBL" id="KIE07700.1"/>
    </source>
</evidence>
<reference evidence="2" key="1">
    <citation type="journal article" date="2015" name="Genome Announc.">
        <title>Draft Genome Sequence of Tolypothrix boutellei Strain VB521301.</title>
        <authorList>
            <person name="Chandrababunaidu M.M."/>
            <person name="Singh D."/>
            <person name="Sen D."/>
            <person name="Bhan S."/>
            <person name="Das S."/>
            <person name="Gupta A."/>
            <person name="Adhikary S.P."/>
            <person name="Tripathy S."/>
        </authorList>
    </citation>
    <scope>NUCLEOTIDE SEQUENCE</scope>
    <source>
        <strain evidence="2">VB521301</strain>
    </source>
</reference>